<keyword evidence="1" id="KW-0732">Signal</keyword>
<organism evidence="2 3">
    <name type="scientific">Candidatus Pullibacteroides excrementavium</name>
    <dbReference type="NCBI Taxonomy" id="2840905"/>
    <lineage>
        <taxon>Bacteria</taxon>
        <taxon>Pseudomonadati</taxon>
        <taxon>Bacteroidota</taxon>
        <taxon>Bacteroidia</taxon>
        <taxon>Bacteroidales</taxon>
        <taxon>Candidatus Pullibacteroides</taxon>
    </lineage>
</organism>
<evidence type="ECO:0000313" key="3">
    <source>
        <dbReference type="Proteomes" id="UP000823612"/>
    </source>
</evidence>
<accession>A0A9D9DWG2</accession>
<comment type="caution">
    <text evidence="2">The sequence shown here is derived from an EMBL/GenBank/DDBJ whole genome shotgun (WGS) entry which is preliminary data.</text>
</comment>
<feature type="chain" id="PRO_5039423965" evidence="1">
    <location>
        <begin position="22"/>
        <end position="662"/>
    </location>
</feature>
<dbReference type="Proteomes" id="UP000823612">
    <property type="component" value="Unassembled WGS sequence"/>
</dbReference>
<dbReference type="InterPro" id="IPR032774">
    <property type="entry name" value="WG_beta_rep"/>
</dbReference>
<reference evidence="2" key="2">
    <citation type="journal article" date="2021" name="PeerJ">
        <title>Extensive microbial diversity within the chicken gut microbiome revealed by metagenomics and culture.</title>
        <authorList>
            <person name="Gilroy R."/>
            <person name="Ravi A."/>
            <person name="Getino M."/>
            <person name="Pursley I."/>
            <person name="Horton D.L."/>
            <person name="Alikhan N.F."/>
            <person name="Baker D."/>
            <person name="Gharbi K."/>
            <person name="Hall N."/>
            <person name="Watson M."/>
            <person name="Adriaenssens E.M."/>
            <person name="Foster-Nyarko E."/>
            <person name="Jarju S."/>
            <person name="Secka A."/>
            <person name="Antonio M."/>
            <person name="Oren A."/>
            <person name="Chaudhuri R.R."/>
            <person name="La Ragione R."/>
            <person name="Hildebrand F."/>
            <person name="Pallen M.J."/>
        </authorList>
    </citation>
    <scope>NUCLEOTIDE SEQUENCE</scope>
    <source>
        <strain evidence="2">2889</strain>
    </source>
</reference>
<reference evidence="2" key="1">
    <citation type="submission" date="2020-10" db="EMBL/GenBank/DDBJ databases">
        <authorList>
            <person name="Gilroy R."/>
        </authorList>
    </citation>
    <scope>NUCLEOTIDE SEQUENCE</scope>
    <source>
        <strain evidence="2">2889</strain>
    </source>
</reference>
<proteinExistence type="predicted"/>
<sequence>MNCKHFLLVMAMTVMSVSVFGQTLHPKQKANGKFGYVDSTGNWIIKPKFSAAAEFVDYGGLSYALIEKKGKIGLINKAGDIVIKPQYKKTHFIPELSTYVFFRYDESLGLPIDCFACDEGLKFQVEEFHVCQKEWYTVTSFTVRSQYADDGTPLALGLLTAVTGIPFGYNAQSLSMQALLDNYLQKNFGLGKNKDFTKYTSVAISLNTPVTVDGKETRKLVFNSNEHKIFYSNNVIACAEERPKEHWNKDNYGNGYLIKDGNVVVHDSVVDCFETSPSSNRITTVCIGDFKACILNERIYQQFEGIHKKWYKDLETGKYGLELPMHPKEQGLFIYDSIAIVEGGYFANGSYDEEDYIFLVKVDNAWKVKIKEGKDNECYTFKNPSQAVPLVFCSFPREYVFEDNGKYGLFFRNATDIEIKMEGCDNIQPRRNISEKRILYQVHKDGKEFLYQPSHYSFDPFEDRLAEIPSGFNTVGCAKDLTTLIIKDKRTGKQGLSRNGKVIASQYDSIMIKESDTEEWLAEKNNIRYLLNPKTGKIIADGTRYDAYRTTGNGTVYTVLRNGKIGLIDAETGRVIVPAKYGGYFCYGRGFHVMVNEFDNKFAFTVYDSKGNVKSFKTFIITDEYGMAYYLDSWCGPMDLIMENGRAAEERGHYPSLLKVDE</sequence>
<dbReference type="Pfam" id="PF14903">
    <property type="entry name" value="WG_beta_rep"/>
    <property type="match status" value="2"/>
</dbReference>
<feature type="signal peptide" evidence="1">
    <location>
        <begin position="1"/>
        <end position="21"/>
    </location>
</feature>
<name>A0A9D9DWG2_9BACT</name>
<evidence type="ECO:0000313" key="2">
    <source>
        <dbReference type="EMBL" id="MBO8432584.1"/>
    </source>
</evidence>
<gene>
    <name evidence="2" type="ORF">IAB08_04755</name>
</gene>
<dbReference type="AlphaFoldDB" id="A0A9D9DWG2"/>
<dbReference type="PANTHER" id="PTHR37841">
    <property type="entry name" value="GLR2918 PROTEIN"/>
    <property type="match status" value="1"/>
</dbReference>
<evidence type="ECO:0000256" key="1">
    <source>
        <dbReference type="SAM" id="SignalP"/>
    </source>
</evidence>
<protein>
    <submittedName>
        <fullName evidence="2">WG repeat-containing protein</fullName>
    </submittedName>
</protein>
<dbReference type="PANTHER" id="PTHR37841:SF1">
    <property type="entry name" value="DUF3298 DOMAIN-CONTAINING PROTEIN"/>
    <property type="match status" value="1"/>
</dbReference>
<dbReference type="EMBL" id="JADIMZ010000071">
    <property type="protein sequence ID" value="MBO8432584.1"/>
    <property type="molecule type" value="Genomic_DNA"/>
</dbReference>